<dbReference type="FunFam" id="3.10.20.740:FF:000005">
    <property type="entry name" value="NADH:ubiquinone oxidoreductase subunit"/>
    <property type="match status" value="1"/>
</dbReference>
<dbReference type="Gene3D" id="2.20.25.90">
    <property type="entry name" value="ADC-like domains"/>
    <property type="match status" value="1"/>
</dbReference>
<dbReference type="SUPFAM" id="SSF54862">
    <property type="entry name" value="4Fe-4S ferredoxins"/>
    <property type="match status" value="1"/>
</dbReference>
<keyword evidence="5" id="KW-0560">Oxidoreductase</keyword>
<evidence type="ECO:0000313" key="12">
    <source>
        <dbReference type="EMBL" id="GAF83288.1"/>
    </source>
</evidence>
<evidence type="ECO:0000256" key="7">
    <source>
        <dbReference type="ARBA" id="ARBA00023014"/>
    </source>
</evidence>
<dbReference type="InterPro" id="IPR017900">
    <property type="entry name" value="4Fe4S_Fe_S_CS"/>
</dbReference>
<dbReference type="SMART" id="SM00929">
    <property type="entry name" value="NADH-G_4Fe-4S_3"/>
    <property type="match status" value="1"/>
</dbReference>
<evidence type="ECO:0000256" key="1">
    <source>
        <dbReference type="ARBA" id="ARBA00022485"/>
    </source>
</evidence>
<evidence type="ECO:0000256" key="2">
    <source>
        <dbReference type="ARBA" id="ARBA00022714"/>
    </source>
</evidence>
<evidence type="ECO:0000259" key="8">
    <source>
        <dbReference type="PROSITE" id="PS51085"/>
    </source>
</evidence>
<dbReference type="Pfam" id="PF22117">
    <property type="entry name" value="Fer4_Nqo3"/>
    <property type="match status" value="1"/>
</dbReference>
<dbReference type="InterPro" id="IPR050157">
    <property type="entry name" value="PSI_iron-sulfur_center"/>
</dbReference>
<dbReference type="EMBL" id="BARS01003473">
    <property type="protein sequence ID" value="GAF83288.1"/>
    <property type="molecule type" value="Genomic_DNA"/>
</dbReference>
<accession>X0SQ99</accession>
<dbReference type="PROSITE" id="PS51085">
    <property type="entry name" value="2FE2S_FER_2"/>
    <property type="match status" value="1"/>
</dbReference>
<dbReference type="InterPro" id="IPR036010">
    <property type="entry name" value="2Fe-2S_ferredoxin-like_sf"/>
</dbReference>
<feature type="domain" description="4Fe-4S Mo/W bis-MGD-type" evidence="10">
    <location>
        <begin position="223"/>
        <end position="270"/>
    </location>
</feature>
<evidence type="ECO:0000256" key="4">
    <source>
        <dbReference type="ARBA" id="ARBA00022737"/>
    </source>
</evidence>
<feature type="non-terminal residue" evidence="12">
    <location>
        <position position="270"/>
    </location>
</feature>
<keyword evidence="2" id="KW-0001">2Fe-2S</keyword>
<proteinExistence type="predicted"/>
<dbReference type="Pfam" id="PF10588">
    <property type="entry name" value="NADH-G_4Fe-4S_3"/>
    <property type="match status" value="1"/>
</dbReference>
<keyword evidence="3" id="KW-0479">Metal-binding</keyword>
<dbReference type="Gene3D" id="3.10.20.740">
    <property type="match status" value="1"/>
</dbReference>
<evidence type="ECO:0000256" key="6">
    <source>
        <dbReference type="ARBA" id="ARBA00023004"/>
    </source>
</evidence>
<comment type="caution">
    <text evidence="12">The sequence shown here is derived from an EMBL/GenBank/DDBJ whole genome shotgun (WGS) entry which is preliminary data.</text>
</comment>
<feature type="domain" description="4Fe-4S His(Cys)3-ligated-type" evidence="11">
    <location>
        <begin position="83"/>
        <end position="122"/>
    </location>
</feature>
<dbReference type="CDD" id="cd00207">
    <property type="entry name" value="fer2"/>
    <property type="match status" value="1"/>
</dbReference>
<dbReference type="AlphaFoldDB" id="X0SQ99"/>
<evidence type="ECO:0000259" key="9">
    <source>
        <dbReference type="PROSITE" id="PS51379"/>
    </source>
</evidence>
<dbReference type="GO" id="GO:0046872">
    <property type="term" value="F:metal ion binding"/>
    <property type="evidence" value="ECO:0007669"/>
    <property type="project" value="UniProtKB-KW"/>
</dbReference>
<dbReference type="InterPro" id="IPR001041">
    <property type="entry name" value="2Fe-2S_ferredoxin-type"/>
</dbReference>
<dbReference type="InterPro" id="IPR054351">
    <property type="entry name" value="NADH_UbQ_OxRdtase_ferredoxin"/>
</dbReference>
<dbReference type="Gene3D" id="3.30.70.20">
    <property type="match status" value="1"/>
</dbReference>
<dbReference type="SUPFAM" id="SSF54292">
    <property type="entry name" value="2Fe-2S ferredoxin-like"/>
    <property type="match status" value="1"/>
</dbReference>
<feature type="domain" description="4Fe-4S ferredoxin-type" evidence="9">
    <location>
        <begin position="185"/>
        <end position="214"/>
    </location>
</feature>
<dbReference type="GO" id="GO:0051539">
    <property type="term" value="F:4 iron, 4 sulfur cluster binding"/>
    <property type="evidence" value="ECO:0007669"/>
    <property type="project" value="UniProtKB-KW"/>
</dbReference>
<name>X0SQ99_9ZZZZ</name>
<protein>
    <submittedName>
        <fullName evidence="12">Uncharacterized protein</fullName>
    </submittedName>
</protein>
<keyword evidence="6" id="KW-0408">Iron</keyword>
<dbReference type="GO" id="GO:0016491">
    <property type="term" value="F:oxidoreductase activity"/>
    <property type="evidence" value="ECO:0007669"/>
    <property type="project" value="UniProtKB-KW"/>
</dbReference>
<dbReference type="PANTHER" id="PTHR24960:SF84">
    <property type="entry name" value="HYDROGENASE SUBUNIT"/>
    <property type="match status" value="1"/>
</dbReference>
<dbReference type="SUPFAM" id="SSF53706">
    <property type="entry name" value="Formate dehydrogenase/DMSO reductase, domains 1-3"/>
    <property type="match status" value="1"/>
</dbReference>
<dbReference type="InterPro" id="IPR019574">
    <property type="entry name" value="NADH_UbQ_OxRdtase_Gsu_4Fe4S-bd"/>
</dbReference>
<dbReference type="PROSITE" id="PS00198">
    <property type="entry name" value="4FE4S_FER_1"/>
    <property type="match status" value="1"/>
</dbReference>
<dbReference type="PANTHER" id="PTHR24960">
    <property type="entry name" value="PHOTOSYSTEM I IRON-SULFUR CENTER-RELATED"/>
    <property type="match status" value="1"/>
</dbReference>
<dbReference type="PROSITE" id="PS51669">
    <property type="entry name" value="4FE4S_MOW_BIS_MGD"/>
    <property type="match status" value="1"/>
</dbReference>
<evidence type="ECO:0000256" key="3">
    <source>
        <dbReference type="ARBA" id="ARBA00022723"/>
    </source>
</evidence>
<dbReference type="FunFam" id="3.30.70.20:FF:000035">
    <property type="entry name" value="Iron hydrogenase 1"/>
    <property type="match status" value="1"/>
</dbReference>
<sequence length="270" mass="28722">MPQEISLTIDGVKVTVGEGATILAAAQSAGIDVPHLCYDPDWGLPPTSSCRLCLVEIEGARALATSCSHEAADGMVVHTNTDKLQRTRRMIIELLLSDHPHDCLTCEKSGACALQEYAYDLGVKEPSFRCEAVPVEPVQDGPAIVYDRSKCILCGRCVEICHNVQVTGAIDYLERGYDTRISIPPGKTRAQSVCVECGNCIDVCPTGAMSAAGAEGAGRTWELKRTATICPYCGCGCTLVLNTRAGHLVQVTGEPFLGVSGGMLCVKGRF</sequence>
<dbReference type="Pfam" id="PF13510">
    <property type="entry name" value="Fer2_4"/>
    <property type="match status" value="1"/>
</dbReference>
<dbReference type="InterPro" id="IPR017896">
    <property type="entry name" value="4Fe4S_Fe-S-bd"/>
</dbReference>
<dbReference type="Pfam" id="PF04879">
    <property type="entry name" value="Molybdop_Fe4S4"/>
    <property type="match status" value="1"/>
</dbReference>
<evidence type="ECO:0000256" key="5">
    <source>
        <dbReference type="ARBA" id="ARBA00023002"/>
    </source>
</evidence>
<evidence type="ECO:0000259" key="11">
    <source>
        <dbReference type="PROSITE" id="PS51839"/>
    </source>
</evidence>
<feature type="domain" description="2Fe-2S ferredoxin-type" evidence="8">
    <location>
        <begin position="3"/>
        <end position="83"/>
    </location>
</feature>
<evidence type="ECO:0000259" key="10">
    <source>
        <dbReference type="PROSITE" id="PS51669"/>
    </source>
</evidence>
<keyword evidence="1" id="KW-0004">4Fe-4S</keyword>
<gene>
    <name evidence="12" type="ORF">S01H1_06737</name>
</gene>
<dbReference type="GO" id="GO:0051537">
    <property type="term" value="F:2 iron, 2 sulfur cluster binding"/>
    <property type="evidence" value="ECO:0007669"/>
    <property type="project" value="UniProtKB-KW"/>
</dbReference>
<dbReference type="SMART" id="SM00926">
    <property type="entry name" value="Molybdop_Fe4S4"/>
    <property type="match status" value="1"/>
</dbReference>
<feature type="domain" description="4Fe-4S ferredoxin-type" evidence="9">
    <location>
        <begin position="142"/>
        <end position="175"/>
    </location>
</feature>
<keyword evidence="4" id="KW-0677">Repeat</keyword>
<reference evidence="12" key="1">
    <citation type="journal article" date="2014" name="Front. Microbiol.">
        <title>High frequency of phylogenetically diverse reductive dehalogenase-homologous genes in deep subseafloor sedimentary metagenomes.</title>
        <authorList>
            <person name="Kawai M."/>
            <person name="Futagami T."/>
            <person name="Toyoda A."/>
            <person name="Takaki Y."/>
            <person name="Nishi S."/>
            <person name="Hori S."/>
            <person name="Arai W."/>
            <person name="Tsubouchi T."/>
            <person name="Morono Y."/>
            <person name="Uchiyama I."/>
            <person name="Ito T."/>
            <person name="Fujiyama A."/>
            <person name="Inagaki F."/>
            <person name="Takami H."/>
        </authorList>
    </citation>
    <scope>NUCLEOTIDE SEQUENCE</scope>
    <source>
        <strain evidence="12">Expedition CK06-06</strain>
    </source>
</reference>
<dbReference type="PROSITE" id="PS51379">
    <property type="entry name" value="4FE4S_FER_2"/>
    <property type="match status" value="2"/>
</dbReference>
<dbReference type="PROSITE" id="PS51839">
    <property type="entry name" value="4FE4S_HC3"/>
    <property type="match status" value="1"/>
</dbReference>
<dbReference type="InterPro" id="IPR006963">
    <property type="entry name" value="Mopterin_OxRdtase_4Fe-4S_dom"/>
</dbReference>
<keyword evidence="7" id="KW-0411">Iron-sulfur</keyword>
<organism evidence="12">
    <name type="scientific">marine sediment metagenome</name>
    <dbReference type="NCBI Taxonomy" id="412755"/>
    <lineage>
        <taxon>unclassified sequences</taxon>
        <taxon>metagenomes</taxon>
        <taxon>ecological metagenomes</taxon>
    </lineage>
</organism>